<dbReference type="InterPro" id="IPR001466">
    <property type="entry name" value="Beta-lactam-related"/>
</dbReference>
<evidence type="ECO:0000256" key="1">
    <source>
        <dbReference type="SAM" id="SignalP"/>
    </source>
</evidence>
<organism evidence="3 4">
    <name type="scientific">Maricaulis virginensis</name>
    <dbReference type="NCBI Taxonomy" id="144022"/>
    <lineage>
        <taxon>Bacteria</taxon>
        <taxon>Pseudomonadati</taxon>
        <taxon>Pseudomonadota</taxon>
        <taxon>Alphaproteobacteria</taxon>
        <taxon>Maricaulales</taxon>
        <taxon>Maricaulaceae</taxon>
        <taxon>Maricaulis</taxon>
    </lineage>
</organism>
<dbReference type="AlphaFoldDB" id="A0A9W6IKU4"/>
<feature type="chain" id="PRO_5040839779" description="Beta-lactamase-related domain-containing protein" evidence="1">
    <location>
        <begin position="23"/>
        <end position="517"/>
    </location>
</feature>
<proteinExistence type="predicted"/>
<dbReference type="PANTHER" id="PTHR46825">
    <property type="entry name" value="D-ALANYL-D-ALANINE-CARBOXYPEPTIDASE/ENDOPEPTIDASE AMPH"/>
    <property type="match status" value="1"/>
</dbReference>
<dbReference type="PANTHER" id="PTHR46825:SF12">
    <property type="entry name" value="PENICILLIN-BINDING PROTEIN 4"/>
    <property type="match status" value="1"/>
</dbReference>
<evidence type="ECO:0000259" key="2">
    <source>
        <dbReference type="Pfam" id="PF00144"/>
    </source>
</evidence>
<dbReference type="InterPro" id="IPR050491">
    <property type="entry name" value="AmpC-like"/>
</dbReference>
<keyword evidence="4" id="KW-1185">Reference proteome</keyword>
<reference evidence="3" key="1">
    <citation type="journal article" date="2014" name="Int. J. Syst. Evol. Microbiol.">
        <title>Complete genome sequence of Corynebacterium casei LMG S-19264T (=DSM 44701T), isolated from a smear-ripened cheese.</title>
        <authorList>
            <consortium name="US DOE Joint Genome Institute (JGI-PGF)"/>
            <person name="Walter F."/>
            <person name="Albersmeier A."/>
            <person name="Kalinowski J."/>
            <person name="Ruckert C."/>
        </authorList>
    </citation>
    <scope>NUCLEOTIDE SEQUENCE</scope>
    <source>
        <strain evidence="3">VKM B-1513</strain>
    </source>
</reference>
<dbReference type="Proteomes" id="UP001143486">
    <property type="component" value="Unassembled WGS sequence"/>
</dbReference>
<accession>A0A9W6IKU4</accession>
<dbReference type="RefSeq" id="WP_271185223.1">
    <property type="nucleotide sequence ID" value="NZ_BSFE01000001.1"/>
</dbReference>
<name>A0A9W6IKU4_9PROT</name>
<protein>
    <recommendedName>
        <fullName evidence="2">Beta-lactamase-related domain-containing protein</fullName>
    </recommendedName>
</protein>
<keyword evidence="1" id="KW-0732">Signal</keyword>
<comment type="caution">
    <text evidence="3">The sequence shown here is derived from an EMBL/GenBank/DDBJ whole genome shotgun (WGS) entry which is preliminary data.</text>
</comment>
<dbReference type="EMBL" id="BSFE01000001">
    <property type="protein sequence ID" value="GLK50826.1"/>
    <property type="molecule type" value="Genomic_DNA"/>
</dbReference>
<dbReference type="Pfam" id="PF00144">
    <property type="entry name" value="Beta-lactamase"/>
    <property type="match status" value="1"/>
</dbReference>
<reference evidence="3" key="2">
    <citation type="submission" date="2023-01" db="EMBL/GenBank/DDBJ databases">
        <authorList>
            <person name="Sun Q."/>
            <person name="Evtushenko L."/>
        </authorList>
    </citation>
    <scope>NUCLEOTIDE SEQUENCE</scope>
    <source>
        <strain evidence="3">VKM B-1513</strain>
    </source>
</reference>
<gene>
    <name evidence="3" type="ORF">GCM10017621_03340</name>
</gene>
<evidence type="ECO:0000313" key="3">
    <source>
        <dbReference type="EMBL" id="GLK50826.1"/>
    </source>
</evidence>
<feature type="signal peptide" evidence="1">
    <location>
        <begin position="1"/>
        <end position="22"/>
    </location>
</feature>
<feature type="domain" description="Beta-lactamase-related" evidence="2">
    <location>
        <begin position="62"/>
        <end position="381"/>
    </location>
</feature>
<sequence>MTKSSFASLAKPFVLGACLAVAATTTIVLAAQARSPDQRAAGFADHLRPRIQQAGAPQSWTLEERMAHYAVPGVAVAVIDDGAVVYEAGFGVLQAGGDTPVDAHTVFSAGSVSKVVTATLILRLADTGYLDLDADVLDTVSSWQLPAERDAFAGEPVNLRAILSHTSGFNIHGFADFQPGEALPDVIATLNGAAPASGEPLARDFRTGTGYRYSGGGYTLAQLLVSDVMGAPFETVARDQLFAPLGLTRSTYTNPLPPEHGNIARAHNGGGEPVALPRGYEAMPEMAASGLWTSAHDLGALVAGLIDSYRGEAGPLSQSAALAMMTRIAPGEHGLGPRVTGSGDSFVFHHGGTNNSYRAWIEGHPATGDGLVILTNGARGRSLIDEIRNAVADTMDWPVNAPVIAPELRLDPAVLADFSGTYAVDAGFPVDLREQMSGGFFELPLAVRVQDGQLEIGRAGGDRYSPLTPLSPTRFVLADMADTMGIWEIEFHRNALGEATGLTLRLENALSHYQRQD</sequence>
<dbReference type="Gene3D" id="3.40.710.10">
    <property type="entry name" value="DD-peptidase/beta-lactamase superfamily"/>
    <property type="match status" value="1"/>
</dbReference>
<dbReference type="SUPFAM" id="SSF56601">
    <property type="entry name" value="beta-lactamase/transpeptidase-like"/>
    <property type="match status" value="1"/>
</dbReference>
<evidence type="ECO:0000313" key="4">
    <source>
        <dbReference type="Proteomes" id="UP001143486"/>
    </source>
</evidence>
<dbReference type="InterPro" id="IPR012338">
    <property type="entry name" value="Beta-lactam/transpept-like"/>
</dbReference>